<dbReference type="AlphaFoldDB" id="A0A392TIF5"/>
<keyword evidence="3" id="KW-1185">Reference proteome</keyword>
<protein>
    <submittedName>
        <fullName evidence="2">Uncharacterized protein</fullName>
    </submittedName>
</protein>
<evidence type="ECO:0000313" key="3">
    <source>
        <dbReference type="Proteomes" id="UP000265520"/>
    </source>
</evidence>
<comment type="caution">
    <text evidence="2">The sequence shown here is derived from an EMBL/GenBank/DDBJ whole genome shotgun (WGS) entry which is preliminary data.</text>
</comment>
<name>A0A392TIF5_9FABA</name>
<feature type="non-terminal residue" evidence="2">
    <location>
        <position position="28"/>
    </location>
</feature>
<dbReference type="EMBL" id="LXQA010571768">
    <property type="protein sequence ID" value="MCI59896.1"/>
    <property type="molecule type" value="Genomic_DNA"/>
</dbReference>
<evidence type="ECO:0000256" key="1">
    <source>
        <dbReference type="SAM" id="MobiDB-lite"/>
    </source>
</evidence>
<evidence type="ECO:0000313" key="2">
    <source>
        <dbReference type="EMBL" id="MCI59896.1"/>
    </source>
</evidence>
<accession>A0A392TIF5</accession>
<organism evidence="2 3">
    <name type="scientific">Trifolium medium</name>
    <dbReference type="NCBI Taxonomy" id="97028"/>
    <lineage>
        <taxon>Eukaryota</taxon>
        <taxon>Viridiplantae</taxon>
        <taxon>Streptophyta</taxon>
        <taxon>Embryophyta</taxon>
        <taxon>Tracheophyta</taxon>
        <taxon>Spermatophyta</taxon>
        <taxon>Magnoliopsida</taxon>
        <taxon>eudicotyledons</taxon>
        <taxon>Gunneridae</taxon>
        <taxon>Pentapetalae</taxon>
        <taxon>rosids</taxon>
        <taxon>fabids</taxon>
        <taxon>Fabales</taxon>
        <taxon>Fabaceae</taxon>
        <taxon>Papilionoideae</taxon>
        <taxon>50 kb inversion clade</taxon>
        <taxon>NPAAA clade</taxon>
        <taxon>Hologalegina</taxon>
        <taxon>IRL clade</taxon>
        <taxon>Trifolieae</taxon>
        <taxon>Trifolium</taxon>
    </lineage>
</organism>
<feature type="region of interest" description="Disordered" evidence="1">
    <location>
        <begin position="1"/>
        <end position="28"/>
    </location>
</feature>
<dbReference type="Proteomes" id="UP000265520">
    <property type="component" value="Unassembled WGS sequence"/>
</dbReference>
<proteinExistence type="predicted"/>
<reference evidence="2 3" key="1">
    <citation type="journal article" date="2018" name="Front. Plant Sci.">
        <title>Red Clover (Trifolium pratense) and Zigzag Clover (T. medium) - A Picture of Genomic Similarities and Differences.</title>
        <authorList>
            <person name="Dluhosova J."/>
            <person name="Istvanek J."/>
            <person name="Nedelnik J."/>
            <person name="Repkova J."/>
        </authorList>
    </citation>
    <scope>NUCLEOTIDE SEQUENCE [LARGE SCALE GENOMIC DNA]</scope>
    <source>
        <strain evidence="3">cv. 10/8</strain>
        <tissue evidence="2">Leaf</tissue>
    </source>
</reference>
<sequence>MEMSTEQSKATEHVTRNKGGLRTMPFII</sequence>